<organism evidence="1 2">
    <name type="scientific">Fimbriiglobus ruber</name>
    <dbReference type="NCBI Taxonomy" id="1908690"/>
    <lineage>
        <taxon>Bacteria</taxon>
        <taxon>Pseudomonadati</taxon>
        <taxon>Planctomycetota</taxon>
        <taxon>Planctomycetia</taxon>
        <taxon>Gemmatales</taxon>
        <taxon>Gemmataceae</taxon>
        <taxon>Fimbriiglobus</taxon>
    </lineage>
</organism>
<sequence length="73" mass="7963">MPDPELTLDERVKKVADFMEQTITAHDRIGVALALAEIAPVVWAKHGGAKIEPLTFRHRSIQGFQRGIGAGSI</sequence>
<reference evidence="2" key="1">
    <citation type="submission" date="2017-06" db="EMBL/GenBank/DDBJ databases">
        <title>Genome analysis of Fimbriiglobus ruber SP5, the first member of the order Planctomycetales with confirmed chitinolytic capability.</title>
        <authorList>
            <person name="Ravin N.V."/>
            <person name="Rakitin A.L."/>
            <person name="Ivanova A.A."/>
            <person name="Beletsky A.V."/>
            <person name="Kulichevskaya I.S."/>
            <person name="Mardanov A.V."/>
            <person name="Dedysh S.N."/>
        </authorList>
    </citation>
    <scope>NUCLEOTIDE SEQUENCE [LARGE SCALE GENOMIC DNA]</scope>
    <source>
        <strain evidence="2">SP5</strain>
    </source>
</reference>
<keyword evidence="2" id="KW-1185">Reference proteome</keyword>
<comment type="caution">
    <text evidence="1">The sequence shown here is derived from an EMBL/GenBank/DDBJ whole genome shotgun (WGS) entry which is preliminary data.</text>
</comment>
<dbReference type="AlphaFoldDB" id="A0A225D3S4"/>
<evidence type="ECO:0000313" key="2">
    <source>
        <dbReference type="Proteomes" id="UP000214646"/>
    </source>
</evidence>
<evidence type="ECO:0000313" key="1">
    <source>
        <dbReference type="EMBL" id="OWK34284.1"/>
    </source>
</evidence>
<gene>
    <name evidence="1" type="ORF">FRUB_10255</name>
</gene>
<dbReference type="EMBL" id="NIDE01000020">
    <property type="protein sequence ID" value="OWK34284.1"/>
    <property type="molecule type" value="Genomic_DNA"/>
</dbReference>
<proteinExistence type="predicted"/>
<protein>
    <submittedName>
        <fullName evidence="1">Uncharacterized protein</fullName>
    </submittedName>
</protein>
<accession>A0A225D3S4</accession>
<dbReference type="Proteomes" id="UP000214646">
    <property type="component" value="Unassembled WGS sequence"/>
</dbReference>
<dbReference type="RefSeq" id="WP_088260585.1">
    <property type="nucleotide sequence ID" value="NZ_NIDE01000020.1"/>
</dbReference>
<name>A0A225D3S4_9BACT</name>